<dbReference type="Proteomes" id="UP000221011">
    <property type="component" value="Chromosome"/>
</dbReference>
<reference evidence="1 2" key="1">
    <citation type="submission" date="2017-08" db="EMBL/GenBank/DDBJ databases">
        <title>Complete Genome Sequence of Streptomyces formicae KY5, the formicamycin producer.</title>
        <authorList>
            <person name="Holmes N.A."/>
            <person name="Devine R."/>
            <person name="Qin Z."/>
            <person name="Seipke R.F."/>
            <person name="Wilkinson B."/>
            <person name="Hutchings M.I."/>
        </authorList>
    </citation>
    <scope>NUCLEOTIDE SEQUENCE [LARGE SCALE GENOMIC DNA]</scope>
    <source>
        <strain evidence="1 2">KY5</strain>
    </source>
</reference>
<protein>
    <submittedName>
        <fullName evidence="1">Uncharacterized protein</fullName>
    </submittedName>
</protein>
<gene>
    <name evidence="1" type="ORF">KY5_7665</name>
</gene>
<accession>A0A291QMJ2</accession>
<dbReference type="EMBL" id="CP022685">
    <property type="protein sequence ID" value="ATL32683.1"/>
    <property type="molecule type" value="Genomic_DNA"/>
</dbReference>
<sequence>MANCGIRAALPTAQVAASRRFAAYVIQAFEARPRPTPLPAPARLAFP</sequence>
<dbReference type="KEGG" id="sfk:KY5_7665"/>
<evidence type="ECO:0000313" key="2">
    <source>
        <dbReference type="Proteomes" id="UP000221011"/>
    </source>
</evidence>
<evidence type="ECO:0000313" key="1">
    <source>
        <dbReference type="EMBL" id="ATL32683.1"/>
    </source>
</evidence>
<proteinExistence type="predicted"/>
<keyword evidence="2" id="KW-1185">Reference proteome</keyword>
<dbReference type="RefSeq" id="WP_418952851.1">
    <property type="nucleotide sequence ID" value="NZ_CP022685.1"/>
</dbReference>
<dbReference type="AlphaFoldDB" id="A0A291QMJ2"/>
<organism evidence="1 2">
    <name type="scientific">Streptomyces formicae</name>
    <dbReference type="NCBI Taxonomy" id="1616117"/>
    <lineage>
        <taxon>Bacteria</taxon>
        <taxon>Bacillati</taxon>
        <taxon>Actinomycetota</taxon>
        <taxon>Actinomycetes</taxon>
        <taxon>Kitasatosporales</taxon>
        <taxon>Streptomycetaceae</taxon>
        <taxon>Streptomyces</taxon>
    </lineage>
</organism>
<name>A0A291QMJ2_9ACTN</name>